<protein>
    <submittedName>
        <fullName evidence="9">RagB/SusD family nutrient uptake outer membrane protein</fullName>
    </submittedName>
</protein>
<gene>
    <name evidence="9" type="ORF">FVR03_07470</name>
</gene>
<dbReference type="InterPro" id="IPR011990">
    <property type="entry name" value="TPR-like_helical_dom_sf"/>
</dbReference>
<dbReference type="RefSeq" id="WP_147921116.1">
    <property type="nucleotide sequence ID" value="NZ_VRTY01000021.1"/>
</dbReference>
<keyword evidence="3 6" id="KW-0732">Signal</keyword>
<feature type="signal peptide" evidence="6">
    <location>
        <begin position="1"/>
        <end position="25"/>
    </location>
</feature>
<dbReference type="OrthoDB" id="9792139at2"/>
<dbReference type="EMBL" id="VRTY01000021">
    <property type="protein sequence ID" value="TXK48911.1"/>
    <property type="molecule type" value="Genomic_DNA"/>
</dbReference>
<evidence type="ECO:0000313" key="10">
    <source>
        <dbReference type="Proteomes" id="UP000321926"/>
    </source>
</evidence>
<evidence type="ECO:0000256" key="4">
    <source>
        <dbReference type="ARBA" id="ARBA00023136"/>
    </source>
</evidence>
<keyword evidence="10" id="KW-1185">Reference proteome</keyword>
<proteinExistence type="inferred from homology"/>
<reference evidence="9 10" key="1">
    <citation type="submission" date="2019-08" db="EMBL/GenBank/DDBJ databases">
        <authorList>
            <person name="Shi S."/>
        </authorList>
    </citation>
    <scope>NUCLEOTIDE SEQUENCE [LARGE SCALE GENOMIC DNA]</scope>
    <source>
        <strain evidence="9 10">GY10130</strain>
    </source>
</reference>
<dbReference type="GO" id="GO:0009279">
    <property type="term" value="C:cell outer membrane"/>
    <property type="evidence" value="ECO:0007669"/>
    <property type="project" value="UniProtKB-SubCell"/>
</dbReference>
<keyword evidence="4" id="KW-0472">Membrane</keyword>
<dbReference type="SUPFAM" id="SSF48452">
    <property type="entry name" value="TPR-like"/>
    <property type="match status" value="1"/>
</dbReference>
<comment type="caution">
    <text evidence="9">The sequence shown here is derived from an EMBL/GenBank/DDBJ whole genome shotgun (WGS) entry which is preliminary data.</text>
</comment>
<feature type="chain" id="PRO_5022810418" evidence="6">
    <location>
        <begin position="26"/>
        <end position="653"/>
    </location>
</feature>
<dbReference type="Gene3D" id="1.25.40.390">
    <property type="match status" value="1"/>
</dbReference>
<dbReference type="Pfam" id="PF07980">
    <property type="entry name" value="SusD_RagB"/>
    <property type="match status" value="1"/>
</dbReference>
<evidence type="ECO:0000256" key="3">
    <source>
        <dbReference type="ARBA" id="ARBA00022729"/>
    </source>
</evidence>
<evidence type="ECO:0000259" key="7">
    <source>
        <dbReference type="Pfam" id="PF07980"/>
    </source>
</evidence>
<comment type="similarity">
    <text evidence="2">Belongs to the SusD family.</text>
</comment>
<evidence type="ECO:0000256" key="2">
    <source>
        <dbReference type="ARBA" id="ARBA00006275"/>
    </source>
</evidence>
<evidence type="ECO:0000259" key="8">
    <source>
        <dbReference type="Pfam" id="PF14322"/>
    </source>
</evidence>
<comment type="subcellular location">
    <subcellularLocation>
        <location evidence="1">Cell outer membrane</location>
    </subcellularLocation>
</comment>
<dbReference type="Proteomes" id="UP000321926">
    <property type="component" value="Unassembled WGS sequence"/>
</dbReference>
<evidence type="ECO:0000256" key="6">
    <source>
        <dbReference type="SAM" id="SignalP"/>
    </source>
</evidence>
<evidence type="ECO:0000313" key="9">
    <source>
        <dbReference type="EMBL" id="TXK48911.1"/>
    </source>
</evidence>
<keyword evidence="5" id="KW-0998">Cell outer membrane</keyword>
<accession>A0A5C8K7T6</accession>
<feature type="domain" description="RagB/SusD" evidence="7">
    <location>
        <begin position="306"/>
        <end position="633"/>
    </location>
</feature>
<evidence type="ECO:0000256" key="1">
    <source>
        <dbReference type="ARBA" id="ARBA00004442"/>
    </source>
</evidence>
<dbReference type="Pfam" id="PF14322">
    <property type="entry name" value="SusD-like_3"/>
    <property type="match status" value="1"/>
</dbReference>
<feature type="domain" description="SusD-like N-terminal" evidence="8">
    <location>
        <begin position="26"/>
        <end position="227"/>
    </location>
</feature>
<dbReference type="AlphaFoldDB" id="A0A5C8K7T6"/>
<name>A0A5C8K7T6_9BACT</name>
<evidence type="ECO:0000256" key="5">
    <source>
        <dbReference type="ARBA" id="ARBA00023237"/>
    </source>
</evidence>
<dbReference type="InterPro" id="IPR012944">
    <property type="entry name" value="SusD_RagB_dom"/>
</dbReference>
<sequence length="653" mass="73297">MNYRKSIYIRILALSVLLSPISACKDFLEEELMTQRTTEYFTTEEGIQDLAVGMYYNLRFHFSSEWGFATTNYGTDEFRVGGDASNSMWNDYGGNFNSLIPAVNVNTVMAQTLWDNMYIGINSANLLLQNAEAHLPAGTAKDTYKGEAHFIRAFNYLKLVRQYGGVPLKLTPSTTVEREFERSSTQAVVEQIIADFNDAYNLLPVTASVPGKITKDAAAHFLAKAYLFRASEINDSWNGATKASDLEQGLRFADEVIGRRQLAPNFADLWNYTTVNGPNESLNEILLAAQFTFDQSTRGSYGNQMHLFYLSQYLNLPHMMRDIAGGREYQRLRTNYYAYNVYDRVNDSRFWKSFKTKYAVNNPAAGSIYQLGDLSVMYVINNPSDTRFNTAGSLSNVVDAKTGKVIPSVFPIYAQGADYLNNENFQNRFAPLNKFIDGSREAVGDVIGYRDGILARLADTYLTAAELAVRQGDYGKALTYINTVRERGTYKEGENRTAYTDGGAAYNATSNPAGYASFGARNSFYPENSYYESNNMPVTTAKTSLTITSFAQLPAEDEAIIRTLGYASEYDRALAFILNERSRELMGEFYRWEDLSRTKTLIARARAFNRGAAPNIQDKHNLRPIPQSHLDAIQKNGSALTSTEKQQEQNPGY</sequence>
<organism evidence="9 10">
    <name type="scientific">Pontibacter qinzhouensis</name>
    <dbReference type="NCBI Taxonomy" id="2603253"/>
    <lineage>
        <taxon>Bacteria</taxon>
        <taxon>Pseudomonadati</taxon>
        <taxon>Bacteroidota</taxon>
        <taxon>Cytophagia</taxon>
        <taxon>Cytophagales</taxon>
        <taxon>Hymenobacteraceae</taxon>
        <taxon>Pontibacter</taxon>
    </lineage>
</organism>
<dbReference type="InterPro" id="IPR033985">
    <property type="entry name" value="SusD-like_N"/>
</dbReference>